<dbReference type="EMBL" id="MCGO01000054">
    <property type="protein sequence ID" value="ORY36684.1"/>
    <property type="molecule type" value="Genomic_DNA"/>
</dbReference>
<protein>
    <submittedName>
        <fullName evidence="1">Uncharacterized protein</fullName>
    </submittedName>
</protein>
<sequence>MGVLRVGIDWGGDLTEASEQVRDGVSCHHLKVDDLFGNSLGVSVSHVVAAVEDHCELGVEAGTDRVDVDTEVWGDVVLEEQETSFVFSDGAGERCSGVVNTWNHLIDVIGSDVRVMQHSWVEEHGVGDVGSWDWAVCSLDIACVDQVVQLVVSQEAVEVVTPSRDILWSLQGWLER</sequence>
<accession>A0A1Y2BPK6</accession>
<evidence type="ECO:0000313" key="1">
    <source>
        <dbReference type="EMBL" id="ORY36684.1"/>
    </source>
</evidence>
<comment type="caution">
    <text evidence="1">The sequence shown here is derived from an EMBL/GenBank/DDBJ whole genome shotgun (WGS) entry which is preliminary data.</text>
</comment>
<dbReference type="AlphaFoldDB" id="A0A1Y2BPK6"/>
<keyword evidence="2" id="KW-1185">Reference proteome</keyword>
<evidence type="ECO:0000313" key="2">
    <source>
        <dbReference type="Proteomes" id="UP000193642"/>
    </source>
</evidence>
<proteinExistence type="predicted"/>
<gene>
    <name evidence="1" type="ORF">BCR33DRAFT_475091</name>
</gene>
<organism evidence="1 2">
    <name type="scientific">Rhizoclosmatium globosum</name>
    <dbReference type="NCBI Taxonomy" id="329046"/>
    <lineage>
        <taxon>Eukaryota</taxon>
        <taxon>Fungi</taxon>
        <taxon>Fungi incertae sedis</taxon>
        <taxon>Chytridiomycota</taxon>
        <taxon>Chytridiomycota incertae sedis</taxon>
        <taxon>Chytridiomycetes</taxon>
        <taxon>Chytridiales</taxon>
        <taxon>Chytriomycetaceae</taxon>
        <taxon>Rhizoclosmatium</taxon>
    </lineage>
</organism>
<name>A0A1Y2BPK6_9FUNG</name>
<dbReference type="Proteomes" id="UP000193642">
    <property type="component" value="Unassembled WGS sequence"/>
</dbReference>
<reference evidence="1 2" key="1">
    <citation type="submission" date="2016-07" db="EMBL/GenBank/DDBJ databases">
        <title>Pervasive Adenine N6-methylation of Active Genes in Fungi.</title>
        <authorList>
            <consortium name="DOE Joint Genome Institute"/>
            <person name="Mondo S.J."/>
            <person name="Dannebaum R.O."/>
            <person name="Kuo R.C."/>
            <person name="Labutti K."/>
            <person name="Haridas S."/>
            <person name="Kuo A."/>
            <person name="Salamov A."/>
            <person name="Ahrendt S.R."/>
            <person name="Lipzen A."/>
            <person name="Sullivan W."/>
            <person name="Andreopoulos W.B."/>
            <person name="Clum A."/>
            <person name="Lindquist E."/>
            <person name="Daum C."/>
            <person name="Ramamoorthy G.K."/>
            <person name="Gryganskyi A."/>
            <person name="Culley D."/>
            <person name="Magnuson J.K."/>
            <person name="James T.Y."/>
            <person name="O'Malley M.A."/>
            <person name="Stajich J.E."/>
            <person name="Spatafora J.W."/>
            <person name="Visel A."/>
            <person name="Grigoriev I.V."/>
        </authorList>
    </citation>
    <scope>NUCLEOTIDE SEQUENCE [LARGE SCALE GENOMIC DNA]</scope>
    <source>
        <strain evidence="1 2">JEL800</strain>
    </source>
</reference>